<accession>A0A6C0E2S0</accession>
<name>A0A6C0E2S0_9ZZZZ</name>
<proteinExistence type="predicted"/>
<keyword evidence="1" id="KW-0175">Coiled coil</keyword>
<dbReference type="EMBL" id="MN739723">
    <property type="protein sequence ID" value="QHT23058.1"/>
    <property type="molecule type" value="Genomic_DNA"/>
</dbReference>
<feature type="coiled-coil region" evidence="1">
    <location>
        <begin position="72"/>
        <end position="99"/>
    </location>
</feature>
<reference evidence="2" key="1">
    <citation type="journal article" date="2020" name="Nature">
        <title>Giant virus diversity and host interactions through global metagenomics.</title>
        <authorList>
            <person name="Schulz F."/>
            <person name="Roux S."/>
            <person name="Paez-Espino D."/>
            <person name="Jungbluth S."/>
            <person name="Walsh D.A."/>
            <person name="Denef V.J."/>
            <person name="McMahon K.D."/>
            <person name="Konstantinidis K.T."/>
            <person name="Eloe-Fadrosh E.A."/>
            <person name="Kyrpides N.C."/>
            <person name="Woyke T."/>
        </authorList>
    </citation>
    <scope>NUCLEOTIDE SEQUENCE</scope>
    <source>
        <strain evidence="2">GVMAG-M-3300023179-114</strain>
    </source>
</reference>
<evidence type="ECO:0000313" key="2">
    <source>
        <dbReference type="EMBL" id="QHT23058.1"/>
    </source>
</evidence>
<sequence>MFIQTLVVLFVALISYQLFLACSKNSLIEGMESTSTSPEFAPYDTSNPANALILSQQNAGNINYLKQRLDEMGSIKTTVDSLSQQVDQLNQQMAGLVQQQSDLGQQLAGTTPPTITGTS</sequence>
<protein>
    <submittedName>
        <fullName evidence="2">Uncharacterized protein</fullName>
    </submittedName>
</protein>
<dbReference type="AlphaFoldDB" id="A0A6C0E2S0"/>
<evidence type="ECO:0000256" key="1">
    <source>
        <dbReference type="SAM" id="Coils"/>
    </source>
</evidence>
<organism evidence="2">
    <name type="scientific">viral metagenome</name>
    <dbReference type="NCBI Taxonomy" id="1070528"/>
    <lineage>
        <taxon>unclassified sequences</taxon>
        <taxon>metagenomes</taxon>
        <taxon>organismal metagenomes</taxon>
    </lineage>
</organism>